<dbReference type="SMART" id="SM00382">
    <property type="entry name" value="AAA"/>
    <property type="match status" value="1"/>
</dbReference>
<evidence type="ECO:0000313" key="2">
    <source>
        <dbReference type="EMBL" id="UVW35640.1"/>
    </source>
</evidence>
<dbReference type="PANTHER" id="PTHR35894:SF1">
    <property type="entry name" value="PHOSPHORIBULOKINASE _ URIDINE KINASE FAMILY"/>
    <property type="match status" value="1"/>
</dbReference>
<dbReference type="Pfam" id="PF13401">
    <property type="entry name" value="AAA_22"/>
    <property type="match status" value="1"/>
</dbReference>
<dbReference type="InterPro" id="IPR003593">
    <property type="entry name" value="AAA+_ATPase"/>
</dbReference>
<proteinExistence type="predicted"/>
<dbReference type="InterPro" id="IPR049945">
    <property type="entry name" value="AAA_22"/>
</dbReference>
<dbReference type="EMBL" id="CP103416">
    <property type="protein sequence ID" value="UVW35640.1"/>
    <property type="molecule type" value="Genomic_DNA"/>
</dbReference>
<dbReference type="Proteomes" id="UP001059934">
    <property type="component" value="Chromosome"/>
</dbReference>
<protein>
    <submittedName>
        <fullName evidence="2">AAA family ATPase</fullName>
    </submittedName>
</protein>
<evidence type="ECO:0000259" key="1">
    <source>
        <dbReference type="SMART" id="SM00382"/>
    </source>
</evidence>
<reference evidence="2" key="1">
    <citation type="submission" date="2022-08" db="EMBL/GenBank/DDBJ databases">
        <title>Catabolic pathway analysis in culturable SAR92 clade bacteria reveals their overlooked roles in DMSP degradation in coastal seas.</title>
        <authorList>
            <person name="He X."/>
            <person name="Zhang X."/>
            <person name="Zhang Y."/>
        </authorList>
    </citation>
    <scope>NUCLEOTIDE SEQUENCE</scope>
    <source>
        <strain evidence="2">H455</strain>
    </source>
</reference>
<evidence type="ECO:0000313" key="3">
    <source>
        <dbReference type="Proteomes" id="UP001059934"/>
    </source>
</evidence>
<keyword evidence="3" id="KW-1185">Reference proteome</keyword>
<dbReference type="Gene3D" id="3.40.50.300">
    <property type="entry name" value="P-loop containing nucleotide triphosphate hydrolases"/>
    <property type="match status" value="1"/>
</dbReference>
<dbReference type="InterPro" id="IPR027417">
    <property type="entry name" value="P-loop_NTPase"/>
</dbReference>
<accession>A0ABY5TQK3</accession>
<dbReference type="InterPro" id="IPR052026">
    <property type="entry name" value="ExeA_AAA_ATPase_DNA-bind"/>
</dbReference>
<sequence length="309" mass="34830">MYKEFFNLKEKPFSLNPDPDFLFLSKNHIRAQTMLEYGFHSQAGFTVITGDIGAGKTTLVNYLLAQEGDDVVIGVINNTHASFGNLMSWILDAFDLEEPSPESAKKLRKFTEFIMDQYAEGKRVLLVIDEAQNLSEETLEELRLISNINIASDVFLQLILIGQPELIEKLNDPRLTQFAQRIGVDFHLRPMDYVDTGKYIFHRLKVAGSTKSIFTSDAIAAIFCFSEGVPRRINTLCDMALVYAFADERKSINAQLIIDVIKDRNLSAVIRPTALQSKEVQDVAHWLQEVKGVNISGMLPQIEIPTQNA</sequence>
<name>A0ABY5TQK3_9GAMM</name>
<dbReference type="SUPFAM" id="SSF52540">
    <property type="entry name" value="P-loop containing nucleoside triphosphate hydrolases"/>
    <property type="match status" value="1"/>
</dbReference>
<feature type="domain" description="AAA+ ATPase" evidence="1">
    <location>
        <begin position="42"/>
        <end position="192"/>
    </location>
</feature>
<gene>
    <name evidence="2" type="ORF">NYF23_03275</name>
</gene>
<organism evidence="2 3">
    <name type="scientific">SAR92 clade bacterium H455</name>
    <dbReference type="NCBI Taxonomy" id="2974818"/>
    <lineage>
        <taxon>Bacteria</taxon>
        <taxon>Pseudomonadati</taxon>
        <taxon>Pseudomonadota</taxon>
        <taxon>Gammaproteobacteria</taxon>
        <taxon>Cellvibrionales</taxon>
        <taxon>Porticoccaceae</taxon>
        <taxon>SAR92 clade</taxon>
    </lineage>
</organism>
<dbReference type="PANTHER" id="PTHR35894">
    <property type="entry name" value="GENERAL SECRETION PATHWAY PROTEIN A-RELATED"/>
    <property type="match status" value="1"/>
</dbReference>